<dbReference type="OrthoDB" id="5781842at2759"/>
<dbReference type="GO" id="GO:0020037">
    <property type="term" value="F:heme binding"/>
    <property type="evidence" value="ECO:0007669"/>
    <property type="project" value="InterPro"/>
</dbReference>
<gene>
    <name evidence="1" type="ORF">BXYJ_LOCUS4118</name>
</gene>
<accession>A0A1I7SSG6</accession>
<protein>
    <submittedName>
        <fullName evidence="1">(pine wood nematode) hypothetical protein</fullName>
    </submittedName>
</protein>
<dbReference type="GO" id="GO:0019825">
    <property type="term" value="F:oxygen binding"/>
    <property type="evidence" value="ECO:0007669"/>
    <property type="project" value="InterPro"/>
</dbReference>
<name>A0A1I7SSG6_BURXY</name>
<evidence type="ECO:0000313" key="3">
    <source>
        <dbReference type="Proteomes" id="UP000659654"/>
    </source>
</evidence>
<proteinExistence type="predicted"/>
<dbReference type="Proteomes" id="UP000659654">
    <property type="component" value="Unassembled WGS sequence"/>
</dbReference>
<dbReference type="EMBL" id="CAJFDI010000002">
    <property type="protein sequence ID" value="CAD5215615.1"/>
    <property type="molecule type" value="Genomic_DNA"/>
</dbReference>
<evidence type="ECO:0000313" key="1">
    <source>
        <dbReference type="EMBL" id="CAD5215615.1"/>
    </source>
</evidence>
<reference evidence="4" key="1">
    <citation type="submission" date="2016-11" db="UniProtKB">
        <authorList>
            <consortium name="WormBaseParasite"/>
        </authorList>
    </citation>
    <scope>IDENTIFICATION</scope>
</reference>
<dbReference type="Proteomes" id="UP000582659">
    <property type="component" value="Unassembled WGS sequence"/>
</dbReference>
<keyword evidence="3" id="KW-1185">Reference proteome</keyword>
<dbReference type="AlphaFoldDB" id="A0A1I7SSG6"/>
<sequence>MVIGILNKLFSTLHRYRRRRLNQKHVRYVWDRYIGTRPKFFIRVVYNICKRDSAIRIRLMNLPEHVDELVICHVAEEMYGFFDVLVSQLRNVSAIKRLAYALGEKQAIQCKVEFDISFWSTFVLAFMEELERSDTFDRVHLNAFRDFLTIISDEMINGYFICKSERHDSQNATNSVKT</sequence>
<dbReference type="InterPro" id="IPR009050">
    <property type="entry name" value="Globin-like_sf"/>
</dbReference>
<dbReference type="SMR" id="A0A1I7SSG6"/>
<evidence type="ECO:0000313" key="4">
    <source>
        <dbReference type="WBParaSite" id="BXY_1598300.1"/>
    </source>
</evidence>
<organism evidence="2 4">
    <name type="scientific">Bursaphelenchus xylophilus</name>
    <name type="common">Pinewood nematode worm</name>
    <name type="synonym">Aphelenchoides xylophilus</name>
    <dbReference type="NCBI Taxonomy" id="6326"/>
    <lineage>
        <taxon>Eukaryota</taxon>
        <taxon>Metazoa</taxon>
        <taxon>Ecdysozoa</taxon>
        <taxon>Nematoda</taxon>
        <taxon>Chromadorea</taxon>
        <taxon>Rhabditida</taxon>
        <taxon>Tylenchina</taxon>
        <taxon>Tylenchomorpha</taxon>
        <taxon>Aphelenchoidea</taxon>
        <taxon>Aphelenchoididae</taxon>
        <taxon>Bursaphelenchus</taxon>
    </lineage>
</organism>
<dbReference type="Proteomes" id="UP000095284">
    <property type="component" value="Unplaced"/>
</dbReference>
<dbReference type="EMBL" id="CAJFCV020000002">
    <property type="protein sequence ID" value="CAG9097571.1"/>
    <property type="molecule type" value="Genomic_DNA"/>
</dbReference>
<dbReference type="SUPFAM" id="SSF46458">
    <property type="entry name" value="Globin-like"/>
    <property type="match status" value="1"/>
</dbReference>
<dbReference type="WBParaSite" id="BXY_1598300.1">
    <property type="protein sequence ID" value="BXY_1598300.1"/>
    <property type="gene ID" value="BXY_1598300"/>
</dbReference>
<reference evidence="1" key="2">
    <citation type="submission" date="2020-09" db="EMBL/GenBank/DDBJ databases">
        <authorList>
            <person name="Kikuchi T."/>
        </authorList>
    </citation>
    <scope>NUCLEOTIDE SEQUENCE</scope>
    <source>
        <strain evidence="1">Ka4C1</strain>
    </source>
</reference>
<dbReference type="Gene3D" id="1.10.490.10">
    <property type="entry name" value="Globins"/>
    <property type="match status" value="1"/>
</dbReference>
<evidence type="ECO:0000313" key="2">
    <source>
        <dbReference type="Proteomes" id="UP000095284"/>
    </source>
</evidence>
<dbReference type="InterPro" id="IPR012292">
    <property type="entry name" value="Globin/Proto"/>
</dbReference>
<dbReference type="eggNOG" id="KOG3378">
    <property type="taxonomic scope" value="Eukaryota"/>
</dbReference>